<gene>
    <name evidence="1" type="ORF">Aau02nite_30540</name>
</gene>
<comment type="caution">
    <text evidence="1">The sequence shown here is derived from an EMBL/GenBank/DDBJ whole genome shotgun (WGS) entry which is preliminary data.</text>
</comment>
<keyword evidence="2" id="KW-1185">Reference proteome</keyword>
<reference evidence="1" key="1">
    <citation type="submission" date="2021-03" db="EMBL/GenBank/DDBJ databases">
        <title>Whole genome shotgun sequence of Actinoplanes auranticolor NBRC 12245.</title>
        <authorList>
            <person name="Komaki H."/>
            <person name="Tamura T."/>
        </authorList>
    </citation>
    <scope>NUCLEOTIDE SEQUENCE</scope>
    <source>
        <strain evidence="1">NBRC 12245</strain>
    </source>
</reference>
<protein>
    <submittedName>
        <fullName evidence="1">Uncharacterized protein</fullName>
    </submittedName>
</protein>
<sequence>MGLAAVVAGWWLVDFELVRGWHWSSPRWWIATTVQGYGYLTVFQAVRGFVRARREVAPAA</sequence>
<name>A0A919SAM6_9ACTN</name>
<evidence type="ECO:0000313" key="2">
    <source>
        <dbReference type="Proteomes" id="UP000681340"/>
    </source>
</evidence>
<accession>A0A919SAM6</accession>
<dbReference type="Proteomes" id="UP000681340">
    <property type="component" value="Unassembled WGS sequence"/>
</dbReference>
<evidence type="ECO:0000313" key="1">
    <source>
        <dbReference type="EMBL" id="GIM68187.1"/>
    </source>
</evidence>
<proteinExistence type="predicted"/>
<organism evidence="1 2">
    <name type="scientific">Actinoplanes auranticolor</name>
    <dbReference type="NCBI Taxonomy" id="47988"/>
    <lineage>
        <taxon>Bacteria</taxon>
        <taxon>Bacillati</taxon>
        <taxon>Actinomycetota</taxon>
        <taxon>Actinomycetes</taxon>
        <taxon>Micromonosporales</taxon>
        <taxon>Micromonosporaceae</taxon>
        <taxon>Actinoplanes</taxon>
    </lineage>
</organism>
<dbReference type="AlphaFoldDB" id="A0A919SAM6"/>
<dbReference type="EMBL" id="BOQL01000024">
    <property type="protein sequence ID" value="GIM68187.1"/>
    <property type="molecule type" value="Genomic_DNA"/>
</dbReference>